<name>A0A1H4ETU9_9RHOB</name>
<dbReference type="EMBL" id="FNQM01000015">
    <property type="protein sequence ID" value="SEA87642.1"/>
    <property type="molecule type" value="Genomic_DNA"/>
</dbReference>
<proteinExistence type="predicted"/>
<sequence length="87" mass="9973">MSEDRKSLDFGVLEEFKPRAPSREPDRAAVDRAAAFPSREPADDAQMNIRASKVEIERFKAMAKAERYRHGEFLVILMDAYERSAAR</sequence>
<evidence type="ECO:0000313" key="2">
    <source>
        <dbReference type="Proteomes" id="UP000198703"/>
    </source>
</evidence>
<gene>
    <name evidence="1" type="ORF">SAMN05444370_11562</name>
</gene>
<dbReference type="Proteomes" id="UP000198703">
    <property type="component" value="Unassembled WGS sequence"/>
</dbReference>
<dbReference type="STRING" id="89524.SAMN05444370_11562"/>
<reference evidence="1 2" key="1">
    <citation type="submission" date="2016-10" db="EMBL/GenBank/DDBJ databases">
        <authorList>
            <person name="de Groot N.N."/>
        </authorList>
    </citation>
    <scope>NUCLEOTIDE SEQUENCE [LARGE SCALE GENOMIC DNA]</scope>
    <source>
        <strain evidence="1 2">DSM 15345</strain>
    </source>
</reference>
<dbReference type="AlphaFoldDB" id="A0A1H4ETU9"/>
<evidence type="ECO:0000313" key="1">
    <source>
        <dbReference type="EMBL" id="SEA87642.1"/>
    </source>
</evidence>
<dbReference type="RefSeq" id="WP_093255450.1">
    <property type="nucleotide sequence ID" value="NZ_FNQM01000015.1"/>
</dbReference>
<dbReference type="OrthoDB" id="7925850at2"/>
<accession>A0A1H4ETU9</accession>
<keyword evidence="2" id="KW-1185">Reference proteome</keyword>
<organism evidence="1 2">
    <name type="scientific">Rubrimonas cliftonensis</name>
    <dbReference type="NCBI Taxonomy" id="89524"/>
    <lineage>
        <taxon>Bacteria</taxon>
        <taxon>Pseudomonadati</taxon>
        <taxon>Pseudomonadota</taxon>
        <taxon>Alphaproteobacteria</taxon>
        <taxon>Rhodobacterales</taxon>
        <taxon>Paracoccaceae</taxon>
        <taxon>Rubrimonas</taxon>
    </lineage>
</organism>
<protein>
    <submittedName>
        <fullName evidence="1">Uncharacterized protein</fullName>
    </submittedName>
</protein>